<feature type="compositionally biased region" description="Polar residues" evidence="5">
    <location>
        <begin position="276"/>
        <end position="288"/>
    </location>
</feature>
<dbReference type="PANTHER" id="PTHR12703:SF3">
    <property type="entry name" value="ABR032WP"/>
    <property type="match status" value="1"/>
</dbReference>
<organism evidence="7 8">
    <name type="scientific">Wickerhamomyces ciferrii (strain ATCC 14091 / BCRC 22168 / CBS 111 / JCM 3599 / NBRC 0793 / NRRL Y-1031 F-60-10)</name>
    <name type="common">Yeast</name>
    <name type="synonym">Pichia ciferrii</name>
    <dbReference type="NCBI Taxonomy" id="1206466"/>
    <lineage>
        <taxon>Eukaryota</taxon>
        <taxon>Fungi</taxon>
        <taxon>Dikarya</taxon>
        <taxon>Ascomycota</taxon>
        <taxon>Saccharomycotina</taxon>
        <taxon>Saccharomycetes</taxon>
        <taxon>Phaffomycetales</taxon>
        <taxon>Wickerhamomycetaceae</taxon>
        <taxon>Wickerhamomyces</taxon>
    </lineage>
</organism>
<comment type="subcellular location">
    <subcellularLocation>
        <location evidence="1">Membrane</location>
        <topology evidence="1">Multi-pass membrane protein</topology>
    </subcellularLocation>
</comment>
<dbReference type="GO" id="GO:0005783">
    <property type="term" value="C:endoplasmic reticulum"/>
    <property type="evidence" value="ECO:0007669"/>
    <property type="project" value="TreeGrafter"/>
</dbReference>
<dbReference type="AlphaFoldDB" id="K0KYJ7"/>
<keyword evidence="3 6" id="KW-1133">Transmembrane helix</keyword>
<evidence type="ECO:0000313" key="7">
    <source>
        <dbReference type="EMBL" id="CCH46504.1"/>
    </source>
</evidence>
<feature type="region of interest" description="Disordered" evidence="5">
    <location>
        <begin position="251"/>
        <end position="302"/>
    </location>
</feature>
<protein>
    <submittedName>
        <fullName evidence="7">Membrane protein</fullName>
    </submittedName>
</protein>
<feature type="compositionally biased region" description="Low complexity" evidence="5">
    <location>
        <begin position="488"/>
        <end position="502"/>
    </location>
</feature>
<sequence>MSQALAPDTKSIPPNTGVKTKKVLRRKQQPPKPIKKYVWLGGHVSTLLFGSIYLAFYFARYILWKTNWYWTPRIAYRLSFIGVIASYSITVLTTFGSIIPNYYTLLATENFQSLMLGFVWLLSRPSAFKLVPFFIISILQLSSQYNVSAVLKNQNSLVDIITISEVAVFVAILFDTLIFRGTSGYALVIYLGFYWLRINFSPYTQAFLLKLIRTIDEKIIAKQKPEVQEKWQKIKDFVEFRRQQTRKAISKGLDREPAVKASNRNPDANKPVGKSENYQLKGQSVPDSSETKKLATEGVKVPTVESQVEKTNFLEKADKGEAPIKVQDPQKAYDENFKAGVLASTSAAGTGFAAGAASEGAKAGRKQNEHPTSKVPAQEQPRDHLSAPQGFATGSSAASTRSSSSYGGSATRVPPPQQQQQVPQGQQQQQFQQQPVQPVSNAGQGGVGPSAYGAQQVPGQGQGQYNSNPNVAPASGRIQPGSAASPVQRQQGFQQSPLQQQQGFANQSSPSPAQRKLQQQQQQQFSTDQAKLNLQQRAQQVERHAQQARSNLTEIQRRTQAGIATSQGHGHSSGQAFPANQQ</sequence>
<feature type="region of interest" description="Disordered" evidence="5">
    <location>
        <begin position="1"/>
        <end position="29"/>
    </location>
</feature>
<keyword evidence="4 6" id="KW-0472">Membrane</keyword>
<evidence type="ECO:0000256" key="4">
    <source>
        <dbReference type="ARBA" id="ARBA00023136"/>
    </source>
</evidence>
<feature type="region of interest" description="Disordered" evidence="5">
    <location>
        <begin position="355"/>
        <end position="582"/>
    </location>
</feature>
<dbReference type="GO" id="GO:0016020">
    <property type="term" value="C:membrane"/>
    <property type="evidence" value="ECO:0007669"/>
    <property type="project" value="UniProtKB-SubCell"/>
</dbReference>
<evidence type="ECO:0000256" key="2">
    <source>
        <dbReference type="ARBA" id="ARBA00022692"/>
    </source>
</evidence>
<evidence type="ECO:0000256" key="3">
    <source>
        <dbReference type="ARBA" id="ARBA00022989"/>
    </source>
</evidence>
<feature type="transmembrane region" description="Helical" evidence="6">
    <location>
        <begin position="74"/>
        <end position="95"/>
    </location>
</feature>
<evidence type="ECO:0000256" key="1">
    <source>
        <dbReference type="ARBA" id="ARBA00004141"/>
    </source>
</evidence>
<evidence type="ECO:0000313" key="8">
    <source>
        <dbReference type="Proteomes" id="UP000009328"/>
    </source>
</evidence>
<accession>K0KYJ7</accession>
<dbReference type="GO" id="GO:0071786">
    <property type="term" value="P:endoplasmic reticulum tubular network organization"/>
    <property type="evidence" value="ECO:0007669"/>
    <property type="project" value="TreeGrafter"/>
</dbReference>
<name>K0KYJ7_WICCF</name>
<feature type="compositionally biased region" description="Low complexity" evidence="5">
    <location>
        <begin position="392"/>
        <end position="411"/>
    </location>
</feature>
<keyword evidence="8" id="KW-1185">Reference proteome</keyword>
<feature type="compositionally biased region" description="Basic residues" evidence="5">
    <location>
        <begin position="19"/>
        <end position="29"/>
    </location>
</feature>
<feature type="compositionally biased region" description="Polar residues" evidence="5">
    <location>
        <begin position="503"/>
        <end position="512"/>
    </location>
</feature>
<evidence type="ECO:0000256" key="5">
    <source>
        <dbReference type="SAM" id="MobiDB-lite"/>
    </source>
</evidence>
<comment type="caution">
    <text evidence="7">The sequence shown here is derived from an EMBL/GenBank/DDBJ whole genome shotgun (WGS) entry which is preliminary data.</text>
</comment>
<gene>
    <name evidence="7" type="ORF">BN7_6097</name>
</gene>
<feature type="compositionally biased region" description="Polar residues" evidence="5">
    <location>
        <begin position="525"/>
        <end position="539"/>
    </location>
</feature>
<feature type="transmembrane region" description="Helical" evidence="6">
    <location>
        <begin position="37"/>
        <end position="62"/>
    </location>
</feature>
<dbReference type="HOGENOM" id="CLU_468683_0_0_1"/>
<dbReference type="GO" id="GO:0061024">
    <property type="term" value="P:membrane organization"/>
    <property type="evidence" value="ECO:0007669"/>
    <property type="project" value="TreeGrafter"/>
</dbReference>
<dbReference type="Proteomes" id="UP000009328">
    <property type="component" value="Unassembled WGS sequence"/>
</dbReference>
<dbReference type="InParanoid" id="K0KYJ7"/>
<feature type="transmembrane region" description="Helical" evidence="6">
    <location>
        <begin position="157"/>
        <end position="179"/>
    </location>
</feature>
<reference evidence="7 8" key="1">
    <citation type="journal article" date="2012" name="Eukaryot. Cell">
        <title>Draft genome sequence of Wickerhamomyces ciferrii NRRL Y-1031 F-60-10.</title>
        <authorList>
            <person name="Schneider J."/>
            <person name="Andrea H."/>
            <person name="Blom J."/>
            <person name="Jaenicke S."/>
            <person name="Ruckert C."/>
            <person name="Schorsch C."/>
            <person name="Szczepanowski R."/>
            <person name="Farwick M."/>
            <person name="Goesmann A."/>
            <person name="Puhler A."/>
            <person name="Schaffer S."/>
            <person name="Tauch A."/>
            <person name="Kohler T."/>
            <person name="Brinkrolf K."/>
        </authorList>
    </citation>
    <scope>NUCLEOTIDE SEQUENCE [LARGE SCALE GENOMIC DNA]</scope>
    <source>
        <strain evidence="8">ATCC 14091 / BCRC 22168 / CBS 111 / JCM 3599 / NBRC 0793 / NRRL Y-1031 F-60-10</strain>
    </source>
</reference>
<evidence type="ECO:0000256" key="6">
    <source>
        <dbReference type="SAM" id="Phobius"/>
    </source>
</evidence>
<proteinExistence type="predicted"/>
<feature type="compositionally biased region" description="Low complexity" evidence="5">
    <location>
        <begin position="418"/>
        <end position="439"/>
    </location>
</feature>
<dbReference type="InterPro" id="IPR051645">
    <property type="entry name" value="PER33/POM33_regulator"/>
</dbReference>
<dbReference type="eggNOG" id="ENOG502QRJ1">
    <property type="taxonomic scope" value="Eukaryota"/>
</dbReference>
<keyword evidence="2 6" id="KW-0812">Transmembrane</keyword>
<dbReference type="EMBL" id="CAIF01000250">
    <property type="protein sequence ID" value="CCH46504.1"/>
    <property type="molecule type" value="Genomic_DNA"/>
</dbReference>
<dbReference type="PANTHER" id="PTHR12703">
    <property type="entry name" value="TRANSMEMBRANE PROTEIN 33"/>
    <property type="match status" value="1"/>
</dbReference>
<feature type="compositionally biased region" description="Polar residues" evidence="5">
    <location>
        <begin position="547"/>
        <end position="582"/>
    </location>
</feature>